<dbReference type="Pfam" id="PF19273">
    <property type="entry name" value="Exportin-5"/>
    <property type="match status" value="1"/>
</dbReference>
<protein>
    <recommendedName>
        <fullName evidence="1">Exportin-5 C-terminal domain-containing protein</fullName>
    </recommendedName>
</protein>
<dbReference type="InterPro" id="IPR045478">
    <property type="entry name" value="Exportin-5_C"/>
</dbReference>
<comment type="caution">
    <text evidence="2">The sequence shown here is derived from an EMBL/GenBank/DDBJ whole genome shotgun (WGS) entry which is preliminary data.</text>
</comment>
<sequence>MLELIRFVASDKPIAAATKVSEIIVTIIKSLSLSPMPAQEVAVMESMQLALENVVAAVFDRPNDFRGSSSEVQLSLCKIFEGLLQQLLSLKWTEPALVEALGHYLDALGPFLKYFPDAVGSVINKLFELLTSQPFVVKDPSTSTARHARLQVCTSFIRIAKAADKSLLPHMKGMAETMSYLQKEGHLLRGEHNLLGEAFLIMASAAGVQQQEEVLAWLLEPLSKQWTQFEWQNAYLSDPTGLVRLCADTPFMWSLFHTVTFFEKALKRSGFRKGNLNLQSVSTATPSPMHPIASHLSWMVPPLLKLLRAIHSLWSPPVTQGLPGALKAAMIMTDVERTSLLGGGNPKMVKGVLTFTDGSQFDMNNEGFAEPNETDVRNWLKGIRDSGYNVLGLSTTLGDSFFKFLDVHSVTIALMENIQSMEFRHIRQLVHSVLIPLVKCCPSDMWGVWLEKLLHPLLLHSQQILSCSWSSLLQGGRAKVPDLHGILTGSDLKVEVMEEKLLRDLTREICSLLAAIGSSERNIGLPSLEQSGHVSRVDVSSLKDLDAYASSSMVGFILKHRNLLLPALQISLDAFKWTDGESVTKVSSFCGAIILLAISTNNAELREFVSKDLFSAIIQGLALESNAFISADLVGHCREIFIYLSDRDPAPRQILLSLPCITPQDLLAFEEALTKTSSPKEQKQHMRSLLLLATGNKLKALAAQKSVNVITNVSTRPRNLVPVSESRVDEEETIGLVAIL</sequence>
<reference evidence="2 3" key="1">
    <citation type="submission" date="2024-02" db="EMBL/GenBank/DDBJ databases">
        <authorList>
            <person name="Vignale AGUSTIN F."/>
            <person name="Sosa J E."/>
            <person name="Modenutti C."/>
        </authorList>
    </citation>
    <scope>NUCLEOTIDE SEQUENCE [LARGE SCALE GENOMIC DNA]</scope>
</reference>
<dbReference type="InterPro" id="IPR011989">
    <property type="entry name" value="ARM-like"/>
</dbReference>
<gene>
    <name evidence="2" type="ORF">ILEXP_LOCUS17188</name>
</gene>
<dbReference type="AlphaFoldDB" id="A0ABC8RX55"/>
<dbReference type="SUPFAM" id="SSF48371">
    <property type="entry name" value="ARM repeat"/>
    <property type="match status" value="1"/>
</dbReference>
<dbReference type="InterPro" id="IPR016024">
    <property type="entry name" value="ARM-type_fold"/>
</dbReference>
<accession>A0ABC8RX55</accession>
<evidence type="ECO:0000313" key="2">
    <source>
        <dbReference type="EMBL" id="CAK9149155.1"/>
    </source>
</evidence>
<dbReference type="EMBL" id="CAUOFW020001839">
    <property type="protein sequence ID" value="CAK9149155.1"/>
    <property type="molecule type" value="Genomic_DNA"/>
</dbReference>
<dbReference type="Gene3D" id="1.25.10.10">
    <property type="entry name" value="Leucine-rich Repeat Variant"/>
    <property type="match status" value="1"/>
</dbReference>
<dbReference type="PANTHER" id="PTHR11223:SF3">
    <property type="entry name" value="EXPORTIN-5"/>
    <property type="match status" value="1"/>
</dbReference>
<keyword evidence="3" id="KW-1185">Reference proteome</keyword>
<name>A0ABC8RX55_9AQUA</name>
<evidence type="ECO:0000313" key="3">
    <source>
        <dbReference type="Proteomes" id="UP001642360"/>
    </source>
</evidence>
<organism evidence="2 3">
    <name type="scientific">Ilex paraguariensis</name>
    <name type="common">yerba mate</name>
    <dbReference type="NCBI Taxonomy" id="185542"/>
    <lineage>
        <taxon>Eukaryota</taxon>
        <taxon>Viridiplantae</taxon>
        <taxon>Streptophyta</taxon>
        <taxon>Embryophyta</taxon>
        <taxon>Tracheophyta</taxon>
        <taxon>Spermatophyta</taxon>
        <taxon>Magnoliopsida</taxon>
        <taxon>eudicotyledons</taxon>
        <taxon>Gunneridae</taxon>
        <taxon>Pentapetalae</taxon>
        <taxon>asterids</taxon>
        <taxon>campanulids</taxon>
        <taxon>Aquifoliales</taxon>
        <taxon>Aquifoliaceae</taxon>
        <taxon>Ilex</taxon>
    </lineage>
</organism>
<feature type="domain" description="Exportin-5 C-terminal" evidence="1">
    <location>
        <begin position="1"/>
        <end position="705"/>
    </location>
</feature>
<dbReference type="Proteomes" id="UP001642360">
    <property type="component" value="Unassembled WGS sequence"/>
</dbReference>
<evidence type="ECO:0000259" key="1">
    <source>
        <dbReference type="Pfam" id="PF19273"/>
    </source>
</evidence>
<dbReference type="InterPro" id="IPR045065">
    <property type="entry name" value="XPO1/5"/>
</dbReference>
<proteinExistence type="predicted"/>
<dbReference type="PANTHER" id="PTHR11223">
    <property type="entry name" value="EXPORTIN 1/5"/>
    <property type="match status" value="1"/>
</dbReference>